<dbReference type="AlphaFoldDB" id="A0A0A3IAW3"/>
<evidence type="ECO:0000313" key="3">
    <source>
        <dbReference type="Proteomes" id="UP000030437"/>
    </source>
</evidence>
<name>A0A0A3IAW3_9BACI</name>
<dbReference type="InterPro" id="IPR035919">
    <property type="entry name" value="EAL_sf"/>
</dbReference>
<feature type="domain" description="EAL" evidence="1">
    <location>
        <begin position="85"/>
        <end position="332"/>
    </location>
</feature>
<dbReference type="PANTHER" id="PTHR33121">
    <property type="entry name" value="CYCLIC DI-GMP PHOSPHODIESTERASE PDEF"/>
    <property type="match status" value="1"/>
</dbReference>
<dbReference type="InterPro" id="IPR050706">
    <property type="entry name" value="Cyclic-di-GMP_PDE-like"/>
</dbReference>
<keyword evidence="3" id="KW-1185">Reference proteome</keyword>
<evidence type="ECO:0000313" key="2">
    <source>
        <dbReference type="EMBL" id="KGR81839.1"/>
    </source>
</evidence>
<accession>A0A0A3IAW3</accession>
<dbReference type="eggNOG" id="COG2200">
    <property type="taxonomic scope" value="Bacteria"/>
</dbReference>
<gene>
    <name evidence="2" type="ORF">CD32_21180</name>
</gene>
<protein>
    <submittedName>
        <fullName evidence="2">Diguanylate phosphodiesterase</fullName>
    </submittedName>
</protein>
<dbReference type="PROSITE" id="PS50883">
    <property type="entry name" value="EAL"/>
    <property type="match status" value="1"/>
</dbReference>
<dbReference type="GO" id="GO:0071111">
    <property type="term" value="F:cyclic-guanylate-specific phosphodiesterase activity"/>
    <property type="evidence" value="ECO:0007669"/>
    <property type="project" value="InterPro"/>
</dbReference>
<dbReference type="Pfam" id="PF00563">
    <property type="entry name" value="EAL"/>
    <property type="match status" value="1"/>
</dbReference>
<dbReference type="RefSeq" id="WP_036158814.1">
    <property type="nucleotide sequence ID" value="NZ_AVCX01000001.1"/>
</dbReference>
<dbReference type="STRING" id="1220589.CD32_21180"/>
<dbReference type="InterPro" id="IPR001633">
    <property type="entry name" value="EAL_dom"/>
</dbReference>
<organism evidence="2 3">
    <name type="scientific">Lysinibacillus odysseyi 34hs-1 = NBRC 100172</name>
    <dbReference type="NCBI Taxonomy" id="1220589"/>
    <lineage>
        <taxon>Bacteria</taxon>
        <taxon>Bacillati</taxon>
        <taxon>Bacillota</taxon>
        <taxon>Bacilli</taxon>
        <taxon>Bacillales</taxon>
        <taxon>Bacillaceae</taxon>
        <taxon>Lysinibacillus</taxon>
    </lineage>
</organism>
<dbReference type="PANTHER" id="PTHR33121:SF70">
    <property type="entry name" value="SIGNALING PROTEIN YKOW"/>
    <property type="match status" value="1"/>
</dbReference>
<dbReference type="Gene3D" id="3.20.20.450">
    <property type="entry name" value="EAL domain"/>
    <property type="match status" value="1"/>
</dbReference>
<sequence length="332" mass="38248">MSCKNCIVKQAAFLVRFKEKEYLIIMIAKHLQRMGFPAIINEDGHLSIDETAMHEVVSFCEDFTELSNIQFAYNQDWLSLTEAKNFLAASWVEQIILEKRIICYSQPIITRDEKIYGHEVLARFVAEDGRLLSPGDVFSAAKIRGRLYALDRTCRLAAVQYAKKLPGKVFINFLPTSIYSPEYCLRSTTALANQLKIEPGRFIFEVVETEAVKDTEHLKDILNYYQEKGFRYALDDVGEGFSTVELLSDITPHYMKLDRQFVEGVAKDSDKQQVAHFYFDKARSIGSVPLAEGIEKREDYLFLKDMGYELFQGFYFSRPQPDPVTELDWSVL</sequence>
<comment type="caution">
    <text evidence="2">The sequence shown here is derived from an EMBL/GenBank/DDBJ whole genome shotgun (WGS) entry which is preliminary data.</text>
</comment>
<dbReference type="Proteomes" id="UP000030437">
    <property type="component" value="Unassembled WGS sequence"/>
</dbReference>
<evidence type="ECO:0000259" key="1">
    <source>
        <dbReference type="PROSITE" id="PS50883"/>
    </source>
</evidence>
<dbReference type="SUPFAM" id="SSF141868">
    <property type="entry name" value="EAL domain-like"/>
    <property type="match status" value="1"/>
</dbReference>
<dbReference type="EMBL" id="JPVP01000060">
    <property type="protein sequence ID" value="KGR81839.1"/>
    <property type="molecule type" value="Genomic_DNA"/>
</dbReference>
<proteinExistence type="predicted"/>
<dbReference type="CDD" id="cd01948">
    <property type="entry name" value="EAL"/>
    <property type="match status" value="1"/>
</dbReference>
<reference evidence="2 3" key="1">
    <citation type="submission" date="2014-02" db="EMBL/GenBank/DDBJ databases">
        <title>Draft genome sequence of Lysinibacillus odysseyi NBRC 100172.</title>
        <authorList>
            <person name="Zhang F."/>
            <person name="Wang G."/>
            <person name="Zhang L."/>
        </authorList>
    </citation>
    <scope>NUCLEOTIDE SEQUENCE [LARGE SCALE GENOMIC DNA]</scope>
    <source>
        <strain evidence="2 3">NBRC 100172</strain>
    </source>
</reference>
<dbReference type="SMART" id="SM00052">
    <property type="entry name" value="EAL"/>
    <property type="match status" value="1"/>
</dbReference>